<dbReference type="AlphaFoldDB" id="B3E0A7"/>
<dbReference type="InterPro" id="IPR018392">
    <property type="entry name" value="LysM"/>
</dbReference>
<name>B3E0A7_METI4</name>
<reference evidence="3 4" key="1">
    <citation type="journal article" date="2008" name="Biol. Direct">
        <title>Complete genome sequence of the extremely acidophilic methanotroph isolate V4, Methylacidiphilum infernorum, a representative of the bacterial phylum Verrucomicrobia.</title>
        <authorList>
            <person name="Hou S."/>
            <person name="Makarova K.S."/>
            <person name="Saw J.H."/>
            <person name="Senin P."/>
            <person name="Ly B.V."/>
            <person name="Zhou Z."/>
            <person name="Ren Y."/>
            <person name="Wang J."/>
            <person name="Galperin M.Y."/>
            <person name="Omelchenko M.V."/>
            <person name="Wolf Y.I."/>
            <person name="Yutin N."/>
            <person name="Koonin E.V."/>
            <person name="Stott M.B."/>
            <person name="Mountain B.W."/>
            <person name="Crowe M.A."/>
            <person name="Smirnova A.V."/>
            <person name="Dunfield P.F."/>
            <person name="Feng L."/>
            <person name="Wang L."/>
            <person name="Alam M."/>
        </authorList>
    </citation>
    <scope>NUCLEOTIDE SEQUENCE [LARGE SCALE GENOMIC DNA]</scope>
    <source>
        <strain evidence="4">Isolate V4</strain>
    </source>
</reference>
<dbReference type="SUPFAM" id="SSF54106">
    <property type="entry name" value="LysM domain"/>
    <property type="match status" value="1"/>
</dbReference>
<feature type="compositionally biased region" description="Low complexity" evidence="1">
    <location>
        <begin position="184"/>
        <end position="193"/>
    </location>
</feature>
<dbReference type="GO" id="GO:0008932">
    <property type="term" value="F:lytic endotransglycosylase activity"/>
    <property type="evidence" value="ECO:0007669"/>
    <property type="project" value="TreeGrafter"/>
</dbReference>
<dbReference type="InterPro" id="IPR036779">
    <property type="entry name" value="LysM_dom_sf"/>
</dbReference>
<dbReference type="SMART" id="SM00257">
    <property type="entry name" value="LysM"/>
    <property type="match status" value="1"/>
</dbReference>
<gene>
    <name evidence="3" type="primary">lytE</name>
    <name evidence="3" type="ordered locus">Minf_2282</name>
</gene>
<feature type="region of interest" description="Disordered" evidence="1">
    <location>
        <begin position="150"/>
        <end position="193"/>
    </location>
</feature>
<dbReference type="CDD" id="cd00118">
    <property type="entry name" value="LysM"/>
    <property type="match status" value="1"/>
</dbReference>
<dbReference type="KEGG" id="min:Minf_2282"/>
<accession>B3E0A7</accession>
<dbReference type="Gene3D" id="3.10.350.10">
    <property type="entry name" value="LysM domain"/>
    <property type="match status" value="1"/>
</dbReference>
<evidence type="ECO:0000313" key="3">
    <source>
        <dbReference type="EMBL" id="ACD84336.1"/>
    </source>
</evidence>
<feature type="domain" description="LysM" evidence="2">
    <location>
        <begin position="114"/>
        <end position="157"/>
    </location>
</feature>
<evidence type="ECO:0000313" key="4">
    <source>
        <dbReference type="Proteomes" id="UP000009149"/>
    </source>
</evidence>
<organism evidence="3 4">
    <name type="scientific">Methylacidiphilum infernorum (isolate V4)</name>
    <name type="common">Methylokorus infernorum (strain V4)</name>
    <dbReference type="NCBI Taxonomy" id="481448"/>
    <lineage>
        <taxon>Bacteria</taxon>
        <taxon>Pseudomonadati</taxon>
        <taxon>Verrucomicrobiota</taxon>
        <taxon>Methylacidiphilae</taxon>
        <taxon>Methylacidiphilales</taxon>
        <taxon>Methylacidiphilaceae</taxon>
        <taxon>Methylacidiphilum (ex Ratnadevi et al. 2023)</taxon>
    </lineage>
</organism>
<dbReference type="EMBL" id="CP000975">
    <property type="protein sequence ID" value="ACD84336.1"/>
    <property type="molecule type" value="Genomic_DNA"/>
</dbReference>
<dbReference type="Pfam" id="PF01476">
    <property type="entry name" value="LysM"/>
    <property type="match status" value="1"/>
</dbReference>
<dbReference type="PANTHER" id="PTHR33734:SF22">
    <property type="entry name" value="MEMBRANE-BOUND LYTIC MUREIN TRANSGLYCOSYLASE D"/>
    <property type="match status" value="1"/>
</dbReference>
<dbReference type="STRING" id="481448.Minf_2282"/>
<proteinExistence type="predicted"/>
<dbReference type="PROSITE" id="PS51782">
    <property type="entry name" value="LYSM"/>
    <property type="match status" value="1"/>
</dbReference>
<sequence length="193" mass="21627">MPFQFYLAVQGEGEEACGVLEQGEGIAFLTALGPGSCKRSRKRKRRKRKTRKKIFFSAFKITWGSYDESMPFIAFILILVFSSPLFVPRLHGEDSASSQPKSADSSPAKKPTELKYIVKKGDSLWKISRKYKVTVEALMAINELKDDRLKPGQELIIPPKGYRPPPKEPLASPSQEEKKEPAKAESSSPQNPQ</sequence>
<dbReference type="OrthoDB" id="9783944at2"/>
<evidence type="ECO:0000259" key="2">
    <source>
        <dbReference type="PROSITE" id="PS51782"/>
    </source>
</evidence>
<evidence type="ECO:0000256" key="1">
    <source>
        <dbReference type="SAM" id="MobiDB-lite"/>
    </source>
</evidence>
<dbReference type="HOGENOM" id="CLU_1407335_0_0_0"/>
<dbReference type="RefSeq" id="WP_012464616.1">
    <property type="nucleotide sequence ID" value="NC_010794.1"/>
</dbReference>
<dbReference type="Proteomes" id="UP000009149">
    <property type="component" value="Chromosome"/>
</dbReference>
<dbReference type="eggNOG" id="COG1388">
    <property type="taxonomic scope" value="Bacteria"/>
</dbReference>
<protein>
    <submittedName>
        <fullName evidence="3">LysM domain containing protein</fullName>
    </submittedName>
</protein>
<dbReference type="PANTHER" id="PTHR33734">
    <property type="entry name" value="LYSM DOMAIN-CONTAINING GPI-ANCHORED PROTEIN 2"/>
    <property type="match status" value="1"/>
</dbReference>